<dbReference type="Proteomes" id="UP001054945">
    <property type="component" value="Unassembled WGS sequence"/>
</dbReference>
<organism evidence="1 2">
    <name type="scientific">Caerostris extrusa</name>
    <name type="common">Bark spider</name>
    <name type="synonym">Caerostris bankana</name>
    <dbReference type="NCBI Taxonomy" id="172846"/>
    <lineage>
        <taxon>Eukaryota</taxon>
        <taxon>Metazoa</taxon>
        <taxon>Ecdysozoa</taxon>
        <taxon>Arthropoda</taxon>
        <taxon>Chelicerata</taxon>
        <taxon>Arachnida</taxon>
        <taxon>Araneae</taxon>
        <taxon>Araneomorphae</taxon>
        <taxon>Entelegynae</taxon>
        <taxon>Araneoidea</taxon>
        <taxon>Araneidae</taxon>
        <taxon>Caerostris</taxon>
    </lineage>
</organism>
<sequence>MAAFRLGLSFQGEGRAIGKRRKKEFHHCSKSCLISTSAQLSAVAMGIGGRGEGREGGEGLNNFSRYFLVHDAPPPNDFWDYGTELN</sequence>
<evidence type="ECO:0000313" key="2">
    <source>
        <dbReference type="Proteomes" id="UP001054945"/>
    </source>
</evidence>
<proteinExistence type="predicted"/>
<protein>
    <submittedName>
        <fullName evidence="1">Uncharacterized protein</fullName>
    </submittedName>
</protein>
<dbReference type="AlphaFoldDB" id="A0AAV4WT73"/>
<name>A0AAV4WT73_CAEEX</name>
<evidence type="ECO:0000313" key="1">
    <source>
        <dbReference type="EMBL" id="GIY85528.1"/>
    </source>
</evidence>
<keyword evidence="2" id="KW-1185">Reference proteome</keyword>
<gene>
    <name evidence="1" type="ORF">CEXT_283571</name>
</gene>
<dbReference type="EMBL" id="BPLR01016663">
    <property type="protein sequence ID" value="GIY85528.1"/>
    <property type="molecule type" value="Genomic_DNA"/>
</dbReference>
<accession>A0AAV4WT73</accession>
<comment type="caution">
    <text evidence="1">The sequence shown here is derived from an EMBL/GenBank/DDBJ whole genome shotgun (WGS) entry which is preliminary data.</text>
</comment>
<reference evidence="1 2" key="1">
    <citation type="submission" date="2021-06" db="EMBL/GenBank/DDBJ databases">
        <title>Caerostris extrusa draft genome.</title>
        <authorList>
            <person name="Kono N."/>
            <person name="Arakawa K."/>
        </authorList>
    </citation>
    <scope>NUCLEOTIDE SEQUENCE [LARGE SCALE GENOMIC DNA]</scope>
</reference>